<feature type="region of interest" description="Disordered" evidence="1">
    <location>
        <begin position="1"/>
        <end position="20"/>
    </location>
</feature>
<dbReference type="AlphaFoldDB" id="A0A9P1BTF1"/>
<dbReference type="EMBL" id="CAMXCT030000475">
    <property type="protein sequence ID" value="CAL4766619.1"/>
    <property type="molecule type" value="Genomic_DNA"/>
</dbReference>
<sequence>MRRPLTSPRNSKKRSTPCVQQKPLWPRKFKTYNSSWQRLSVLLPQTKGHWKSHSSWSVSRKRWE</sequence>
<comment type="caution">
    <text evidence="2">The sequence shown here is derived from an EMBL/GenBank/DDBJ whole genome shotgun (WGS) entry which is preliminary data.</text>
</comment>
<dbReference type="Proteomes" id="UP001152797">
    <property type="component" value="Unassembled WGS sequence"/>
</dbReference>
<dbReference type="EMBL" id="CAMXCT010000475">
    <property type="protein sequence ID" value="CAI3979307.1"/>
    <property type="molecule type" value="Genomic_DNA"/>
</dbReference>
<evidence type="ECO:0000313" key="4">
    <source>
        <dbReference type="Proteomes" id="UP001152797"/>
    </source>
</evidence>
<proteinExistence type="predicted"/>
<gene>
    <name evidence="2" type="ORF">C1SCF055_LOCUS7268</name>
</gene>
<protein>
    <submittedName>
        <fullName evidence="2">Uncharacterized protein</fullName>
    </submittedName>
</protein>
<organism evidence="2">
    <name type="scientific">Cladocopium goreaui</name>
    <dbReference type="NCBI Taxonomy" id="2562237"/>
    <lineage>
        <taxon>Eukaryota</taxon>
        <taxon>Sar</taxon>
        <taxon>Alveolata</taxon>
        <taxon>Dinophyceae</taxon>
        <taxon>Suessiales</taxon>
        <taxon>Symbiodiniaceae</taxon>
        <taxon>Cladocopium</taxon>
    </lineage>
</organism>
<keyword evidence="4" id="KW-1185">Reference proteome</keyword>
<evidence type="ECO:0000313" key="3">
    <source>
        <dbReference type="EMBL" id="CAL4766619.1"/>
    </source>
</evidence>
<evidence type="ECO:0000313" key="2">
    <source>
        <dbReference type="EMBL" id="CAI3979307.1"/>
    </source>
</evidence>
<reference evidence="2" key="1">
    <citation type="submission" date="2022-10" db="EMBL/GenBank/DDBJ databases">
        <authorList>
            <person name="Chen Y."/>
            <person name="Dougan E. K."/>
            <person name="Chan C."/>
            <person name="Rhodes N."/>
            <person name="Thang M."/>
        </authorList>
    </citation>
    <scope>NUCLEOTIDE SEQUENCE</scope>
</reference>
<reference evidence="3 4" key="2">
    <citation type="submission" date="2024-05" db="EMBL/GenBank/DDBJ databases">
        <authorList>
            <person name="Chen Y."/>
            <person name="Shah S."/>
            <person name="Dougan E. K."/>
            <person name="Thang M."/>
            <person name="Chan C."/>
        </authorList>
    </citation>
    <scope>NUCLEOTIDE SEQUENCE [LARGE SCALE GENOMIC DNA]</scope>
</reference>
<dbReference type="EMBL" id="CAMXCT020000475">
    <property type="protein sequence ID" value="CAL1132682.1"/>
    <property type="molecule type" value="Genomic_DNA"/>
</dbReference>
<evidence type="ECO:0000256" key="1">
    <source>
        <dbReference type="SAM" id="MobiDB-lite"/>
    </source>
</evidence>
<accession>A0A9P1BTF1</accession>
<name>A0A9P1BTF1_9DINO</name>